<organism evidence="3">
    <name type="scientific">Ajellomyces capsulatus (strain H88)</name>
    <name type="common">Darling's disease fungus</name>
    <name type="synonym">Histoplasma capsulatum</name>
    <dbReference type="NCBI Taxonomy" id="544711"/>
    <lineage>
        <taxon>Eukaryota</taxon>
        <taxon>Fungi</taxon>
        <taxon>Dikarya</taxon>
        <taxon>Ascomycota</taxon>
        <taxon>Pezizomycotina</taxon>
        <taxon>Eurotiomycetes</taxon>
        <taxon>Eurotiomycetidae</taxon>
        <taxon>Onygenales</taxon>
        <taxon>Ajellomycetaceae</taxon>
        <taxon>Histoplasma</taxon>
    </lineage>
</organism>
<dbReference type="Gene3D" id="1.10.510.10">
    <property type="entry name" value="Transferase(Phosphotransferase) domain 1"/>
    <property type="match status" value="1"/>
</dbReference>
<feature type="domain" description="Protein kinase" evidence="1">
    <location>
        <begin position="1"/>
        <end position="257"/>
    </location>
</feature>
<dbReference type="VEuPathDB" id="FungiDB:I7I53_01201"/>
<gene>
    <name evidence="2" type="ORF">HCEG_06872</name>
</gene>
<sequence length="257" mass="28235">MVAFQDSTRGTSDTEALNICSIPRSKIISFNNGSIVNGCDPIATSHIEIVEVRRYYPPGVSEIIGREAHLLGVLGTHPRIIASKGLTDHGLLLQRAANGSLSDYIASQSFIPLSQKLLWCKQAAEAASYIHTKHVIHCDINLRNFLLDKNFDLLLADFQGMLKSADGEILLDGLSRECSKSYMPRSHGDYACVGTDLFALGSAIYFIMTGQVFPELDSLTQDEEISSRFENAVFPTDSHLCCHITEKMLEAAVQVGR</sequence>
<dbReference type="PANTHER" id="PTHR24362">
    <property type="entry name" value="SERINE/THREONINE-PROTEIN KINASE NEK"/>
    <property type="match status" value="1"/>
</dbReference>
<evidence type="ECO:0000259" key="1">
    <source>
        <dbReference type="PROSITE" id="PS50011"/>
    </source>
</evidence>
<dbReference type="GO" id="GO:0005524">
    <property type="term" value="F:ATP binding"/>
    <property type="evidence" value="ECO:0007669"/>
    <property type="project" value="InterPro"/>
</dbReference>
<protein>
    <recommendedName>
        <fullName evidence="1">Protein kinase domain-containing protein</fullName>
    </recommendedName>
</protein>
<evidence type="ECO:0000313" key="2">
    <source>
        <dbReference type="EMBL" id="EGC47657.1"/>
    </source>
</evidence>
<dbReference type="Pfam" id="PF00069">
    <property type="entry name" value="Pkinase"/>
    <property type="match status" value="1"/>
</dbReference>
<dbReference type="Proteomes" id="UP000008142">
    <property type="component" value="Unassembled WGS sequence"/>
</dbReference>
<dbReference type="OMA" id="ITEKCWK"/>
<proteinExistence type="predicted"/>
<accession>F0UNV3</accession>
<reference evidence="3" key="1">
    <citation type="submission" date="2008-07" db="EMBL/GenBank/DDBJ databases">
        <title>Annotation of Ajellomyces capsulatus strain H88.</title>
        <authorList>
            <person name="Champion M."/>
            <person name="Cuomo C."/>
            <person name="Ma L.-J."/>
            <person name="Henn M.R."/>
            <person name="Sil A."/>
            <person name="Goldman B."/>
            <person name="Young S.K."/>
            <person name="Kodira C.D."/>
            <person name="Zeng Q."/>
            <person name="Koehrsen M."/>
            <person name="Alvarado L."/>
            <person name="Berlin A."/>
            <person name="Borenstein D."/>
            <person name="Chen Z."/>
            <person name="Engels R."/>
            <person name="Freedman E."/>
            <person name="Gellesch M."/>
            <person name="Goldberg J."/>
            <person name="Griggs A."/>
            <person name="Gujja S."/>
            <person name="Heiman D."/>
            <person name="Hepburn T."/>
            <person name="Howarth C."/>
            <person name="Jen D."/>
            <person name="Larson L."/>
            <person name="Lewis B."/>
            <person name="Mehta T."/>
            <person name="Park D."/>
            <person name="Pearson M."/>
            <person name="Roberts A."/>
            <person name="Saif S."/>
            <person name="Shea T."/>
            <person name="Shenoy N."/>
            <person name="Sisk P."/>
            <person name="Stolte C."/>
            <person name="Sykes S."/>
            <person name="Walk T."/>
            <person name="White J."/>
            <person name="Yandava C."/>
            <person name="Klein B."/>
            <person name="McEwen J.G."/>
            <person name="Puccia R."/>
            <person name="Goldman G.H."/>
            <person name="Felipe M.S."/>
            <person name="Nino-Vega G."/>
            <person name="San-Blas G."/>
            <person name="Taylor J."/>
            <person name="Mendoza L."/>
            <person name="Galagan J."/>
            <person name="Nusbaum C."/>
            <person name="Birren B."/>
        </authorList>
    </citation>
    <scope>NUCLEOTIDE SEQUENCE [LARGE SCALE GENOMIC DNA]</scope>
    <source>
        <strain evidence="3">H88</strain>
    </source>
</reference>
<dbReference type="HOGENOM" id="CLU_000288_31_0_1"/>
<evidence type="ECO:0000313" key="3">
    <source>
        <dbReference type="Proteomes" id="UP000008142"/>
    </source>
</evidence>
<dbReference type="InterPro" id="IPR011009">
    <property type="entry name" value="Kinase-like_dom_sf"/>
</dbReference>
<dbReference type="InterPro" id="IPR000719">
    <property type="entry name" value="Prot_kinase_dom"/>
</dbReference>
<dbReference type="EMBL" id="DS990640">
    <property type="protein sequence ID" value="EGC47657.1"/>
    <property type="molecule type" value="Genomic_DNA"/>
</dbReference>
<dbReference type="GO" id="GO:0004672">
    <property type="term" value="F:protein kinase activity"/>
    <property type="evidence" value="ECO:0007669"/>
    <property type="project" value="InterPro"/>
</dbReference>
<dbReference type="PANTHER" id="PTHR24362:SF309">
    <property type="entry name" value="PROTEIN KINASE DOMAIN-CONTAINING PROTEIN"/>
    <property type="match status" value="1"/>
</dbReference>
<dbReference type="STRING" id="544711.F0UNV3"/>
<name>F0UNV3_AJEC8</name>
<dbReference type="AlphaFoldDB" id="F0UNV3"/>
<dbReference type="PROSITE" id="PS50011">
    <property type="entry name" value="PROTEIN_KINASE_DOM"/>
    <property type="match status" value="1"/>
</dbReference>
<dbReference type="SUPFAM" id="SSF56112">
    <property type="entry name" value="Protein kinase-like (PK-like)"/>
    <property type="match status" value="1"/>
</dbReference>
<dbReference type="OrthoDB" id="4187199at2759"/>